<dbReference type="RefSeq" id="WP_205308102.1">
    <property type="nucleotide sequence ID" value="NZ_BAAAVF010000003.1"/>
</dbReference>
<protein>
    <recommendedName>
        <fullName evidence="5">DUF916 domain-containing protein</fullName>
    </recommendedName>
</protein>
<evidence type="ECO:0008006" key="5">
    <source>
        <dbReference type="Google" id="ProtNLM"/>
    </source>
</evidence>
<accession>A0ABS2LIR4</accession>
<dbReference type="EMBL" id="JAFBBO010000001">
    <property type="protein sequence ID" value="MBM7480308.1"/>
    <property type="molecule type" value="Genomic_DNA"/>
</dbReference>
<feature type="region of interest" description="Disordered" evidence="1">
    <location>
        <begin position="88"/>
        <end position="107"/>
    </location>
</feature>
<dbReference type="Proteomes" id="UP000698059">
    <property type="component" value="Unassembled WGS sequence"/>
</dbReference>
<comment type="caution">
    <text evidence="3">The sequence shown here is derived from an EMBL/GenBank/DDBJ whole genome shotgun (WGS) entry which is preliminary data.</text>
</comment>
<feature type="region of interest" description="Disordered" evidence="1">
    <location>
        <begin position="47"/>
        <end position="82"/>
    </location>
</feature>
<name>A0ABS2LIR4_9CELL</name>
<reference evidence="3 4" key="1">
    <citation type="submission" date="2021-01" db="EMBL/GenBank/DDBJ databases">
        <title>Sequencing the genomes of 1000 actinobacteria strains.</title>
        <authorList>
            <person name="Klenk H.-P."/>
        </authorList>
    </citation>
    <scope>NUCLEOTIDE SEQUENCE [LARGE SCALE GENOMIC DNA]</scope>
    <source>
        <strain evidence="3 4">DSM 46000</strain>
    </source>
</reference>
<evidence type="ECO:0000256" key="2">
    <source>
        <dbReference type="SAM" id="Phobius"/>
    </source>
</evidence>
<feature type="compositionally biased region" description="Low complexity" evidence="1">
    <location>
        <begin position="47"/>
        <end position="81"/>
    </location>
</feature>
<evidence type="ECO:0000256" key="1">
    <source>
        <dbReference type="SAM" id="MobiDB-lite"/>
    </source>
</evidence>
<keyword evidence="2" id="KW-0812">Transmembrane</keyword>
<gene>
    <name evidence="3" type="ORF">JOD49_003228</name>
</gene>
<sequence>MNASPRSAAHAPRATARPTRAAGAVLLAATLLTGVVVAPATALPATGSTAVAGPVSSTGATSSGTGPAATAADPASDPAPAKTTWAVEPATAEGPDGRVSSRLTVDPGGRVTDHVTVTNFSDHPATFDVYASDGVVTADGQFDLLPAGTAPVDGGAWITVGEGDAAGQTQRVEVGAASSVTVPFTVAVPADATPGDHPAGVVAALARPEGDGSAVTFDTRVGARVHLRVAGELVPVLALTDVRATYEPSWNPFAPGAVRVDYTVANEGNVRLGADTQVTSAGLFGWNARDVVAPAQREVLPGQEASGTVVLDGVWPLGKVSGDLTTTPLVVGDDVVEVALAPATGSYAAWTLPWVQLGTVLVLVGAVLAVLRARRRREARTQARIDAAVAARTAAAGAADPTHATASS</sequence>
<keyword evidence="2" id="KW-1133">Transmembrane helix</keyword>
<organism evidence="3 4">
    <name type="scientific">Oerskovia jenensis</name>
    <dbReference type="NCBI Taxonomy" id="162169"/>
    <lineage>
        <taxon>Bacteria</taxon>
        <taxon>Bacillati</taxon>
        <taxon>Actinomycetota</taxon>
        <taxon>Actinomycetes</taxon>
        <taxon>Micrococcales</taxon>
        <taxon>Cellulomonadaceae</taxon>
        <taxon>Oerskovia</taxon>
    </lineage>
</organism>
<keyword evidence="4" id="KW-1185">Reference proteome</keyword>
<proteinExistence type="predicted"/>
<evidence type="ECO:0000313" key="4">
    <source>
        <dbReference type="Proteomes" id="UP000698059"/>
    </source>
</evidence>
<feature type="transmembrane region" description="Helical" evidence="2">
    <location>
        <begin position="347"/>
        <end position="371"/>
    </location>
</feature>
<keyword evidence="2" id="KW-0472">Membrane</keyword>
<evidence type="ECO:0000313" key="3">
    <source>
        <dbReference type="EMBL" id="MBM7480308.1"/>
    </source>
</evidence>